<dbReference type="InterPro" id="IPR013320">
    <property type="entry name" value="ConA-like_dom_sf"/>
</dbReference>
<dbReference type="InterPro" id="IPR008979">
    <property type="entry name" value="Galactose-bd-like_sf"/>
</dbReference>
<comment type="caution">
    <text evidence="5">The sequence shown here is derived from an EMBL/GenBank/DDBJ whole genome shotgun (WGS) entry which is preliminary data.</text>
</comment>
<gene>
    <name evidence="5" type="ORF">QJ522_11085</name>
</gene>
<dbReference type="SMART" id="SM00560">
    <property type="entry name" value="LamGL"/>
    <property type="match status" value="1"/>
</dbReference>
<dbReference type="AlphaFoldDB" id="A0AAW6TVD1"/>
<dbReference type="Gene3D" id="2.60.40.10">
    <property type="entry name" value="Immunoglobulins"/>
    <property type="match status" value="2"/>
</dbReference>
<evidence type="ECO:0000256" key="3">
    <source>
        <dbReference type="SAM" id="SignalP"/>
    </source>
</evidence>
<dbReference type="Gene3D" id="2.60.120.200">
    <property type="match status" value="2"/>
</dbReference>
<dbReference type="EMBL" id="JASCXX010000011">
    <property type="protein sequence ID" value="MDI6449588.1"/>
    <property type="molecule type" value="Genomic_DNA"/>
</dbReference>
<dbReference type="InterPro" id="IPR006558">
    <property type="entry name" value="LamG-like"/>
</dbReference>
<dbReference type="Proteomes" id="UP001431776">
    <property type="component" value="Unassembled WGS sequence"/>
</dbReference>
<evidence type="ECO:0000256" key="2">
    <source>
        <dbReference type="ARBA" id="ARBA00023157"/>
    </source>
</evidence>
<feature type="signal peptide" evidence="3">
    <location>
        <begin position="1"/>
        <end position="23"/>
    </location>
</feature>
<keyword evidence="2" id="KW-1015">Disulfide bond</keyword>
<feature type="domain" description="LamG-like jellyroll fold" evidence="4">
    <location>
        <begin position="93"/>
        <end position="222"/>
    </location>
</feature>
<dbReference type="SUPFAM" id="SSF49785">
    <property type="entry name" value="Galactose-binding domain-like"/>
    <property type="match status" value="1"/>
</dbReference>
<evidence type="ECO:0000313" key="6">
    <source>
        <dbReference type="Proteomes" id="UP001431776"/>
    </source>
</evidence>
<dbReference type="Pfam" id="PF13385">
    <property type="entry name" value="Laminin_G_3"/>
    <property type="match status" value="1"/>
</dbReference>
<keyword evidence="6" id="KW-1185">Reference proteome</keyword>
<dbReference type="Gene3D" id="2.60.120.430">
    <property type="entry name" value="Galactose-binding lectin"/>
    <property type="match status" value="1"/>
</dbReference>
<accession>A0AAW6TVD1</accession>
<protein>
    <recommendedName>
        <fullName evidence="4">LamG-like jellyroll fold domain-containing protein</fullName>
    </recommendedName>
</protein>
<dbReference type="SUPFAM" id="SSF49899">
    <property type="entry name" value="Concanavalin A-like lectins/glucanases"/>
    <property type="match status" value="1"/>
</dbReference>
<dbReference type="InterPro" id="IPR013783">
    <property type="entry name" value="Ig-like_fold"/>
</dbReference>
<dbReference type="RefSeq" id="WP_349244994.1">
    <property type="nucleotide sequence ID" value="NZ_JASCXX010000011.1"/>
</dbReference>
<reference evidence="5" key="1">
    <citation type="submission" date="2023-05" db="EMBL/GenBank/DDBJ databases">
        <title>Anaerotaeda fermentans gen. nov., sp. nov., a novel anaerobic planctomycete of the new family within the order Sedimentisphaerales isolated from Taman Peninsula, Russia.</title>
        <authorList>
            <person name="Khomyakova M.A."/>
            <person name="Merkel A.Y."/>
            <person name="Slobodkin A.I."/>
        </authorList>
    </citation>
    <scope>NUCLEOTIDE SEQUENCE</scope>
    <source>
        <strain evidence="5">M17dextr</strain>
    </source>
</reference>
<dbReference type="Gene3D" id="2.60.120.260">
    <property type="entry name" value="Galactose-binding domain-like"/>
    <property type="match status" value="1"/>
</dbReference>
<sequence>MCRQLVSLAILCILLSPAAPAMAFDAGPQPDLAGWWPFDEGGGTVAYDASGNENHGEFVGNPLWVPGIIGGALQFTGSDYVNCGNGASLNIRDQITIAFWFQVEAFSNEWEAFMSKGDGAYRASRSGGTGNATHMGITGGNYFDAPTVITDGQWHHFCGTYDGSAAIIYIDGVEDGRQTYTGQIGDSSTYDFWIGNNSQNTTRFLHGLLDDVRLYSRALSPEEIRIVMAGYAGTIAIDPDPADEAIDVPRDVVLSWNPMETATTRDVYFGASFDDVNDATRADPRGVLVSQGQAATTFDPPGLLDFGQLYYWRIDEINAPPDSTIFKGNVWSFTAEPFAYPVPNIIATSNGVSDAIAGPEKTIDGSGINAADQHSTEASHMWLATPGDEPLRVQYEFDRVYKLHEMLVWNYNSQFELLLGFGLKDVTVDYSVDGEEWTVLGDFTFAQATARVTYAANTTVPFDGAPVKYVRLNVNSGWGMMGQFGLSEVRFLFIPAQAREPQPDDAASEVDVTSALSWRDGRDAASYEVYIATDPNELALAGTVAATTFAPGNLEFGSTYYWMVDAINPDDPNPAWGSPLWSFSTQQYAWIDGFETYTDDIDAGEAIFDTWLDGWVNNTGSTVGYLQSPFAERTIVHSGRQSMPLLYDNTTSPFYSETERVFDSPQNWTGNGADTLVLYIRGNAPAFQEMPDGQIVMSGVGSDIWGSADQFRFAYKSLSGNGSITVRVDSLIRSDAWAKAGVMIRETLEAGSKHAFVAVTPDNGVSFQRRPVAGTDSFNTDVAGIVAPHWVKLTRTGNVFTAQQSADGVTWVDITVSPALEIQMAGNVYIGLALTSHNTTVSTAAEFSNLTTTGNVTGAWQTAEIGATQPTGNDSAEPMYVRIEDSTGASATAVSADEAINLRPSWQEWRIPYADLAGVNLSRAQKIVIGVGNRTSPSAGGSGTVYVDDIGFGRPATE</sequence>
<name>A0AAW6TVD1_9BACT</name>
<organism evidence="5 6">
    <name type="scientific">Anaerobaca lacustris</name>
    <dbReference type="NCBI Taxonomy" id="3044600"/>
    <lineage>
        <taxon>Bacteria</taxon>
        <taxon>Pseudomonadati</taxon>
        <taxon>Planctomycetota</taxon>
        <taxon>Phycisphaerae</taxon>
        <taxon>Sedimentisphaerales</taxon>
        <taxon>Anaerobacaceae</taxon>
        <taxon>Anaerobaca</taxon>
    </lineage>
</organism>
<evidence type="ECO:0000313" key="5">
    <source>
        <dbReference type="EMBL" id="MDI6449588.1"/>
    </source>
</evidence>
<evidence type="ECO:0000259" key="4">
    <source>
        <dbReference type="SMART" id="SM00560"/>
    </source>
</evidence>
<evidence type="ECO:0000256" key="1">
    <source>
        <dbReference type="ARBA" id="ARBA00022729"/>
    </source>
</evidence>
<feature type="chain" id="PRO_5043453983" description="LamG-like jellyroll fold domain-containing protein" evidence="3">
    <location>
        <begin position="24"/>
        <end position="958"/>
    </location>
</feature>
<proteinExistence type="predicted"/>
<keyword evidence="1 3" id="KW-0732">Signal</keyword>